<organism evidence="2 3">
    <name type="scientific">Spartinivicinus marinus</name>
    <dbReference type="NCBI Taxonomy" id="2994442"/>
    <lineage>
        <taxon>Bacteria</taxon>
        <taxon>Pseudomonadati</taxon>
        <taxon>Pseudomonadota</taxon>
        <taxon>Gammaproteobacteria</taxon>
        <taxon>Oceanospirillales</taxon>
        <taxon>Zooshikellaceae</taxon>
        <taxon>Spartinivicinus</taxon>
    </lineage>
</organism>
<dbReference type="RefSeq" id="WP_180571379.1">
    <property type="nucleotide sequence ID" value="NZ_JACCKB010000079.1"/>
</dbReference>
<dbReference type="GO" id="GO:0005840">
    <property type="term" value="C:ribosome"/>
    <property type="evidence" value="ECO:0007669"/>
    <property type="project" value="UniProtKB-KW"/>
</dbReference>
<dbReference type="SUPFAM" id="SSF54736">
    <property type="entry name" value="ClpS-like"/>
    <property type="match status" value="1"/>
</dbReference>
<evidence type="ECO:0000259" key="1">
    <source>
        <dbReference type="Pfam" id="PF00542"/>
    </source>
</evidence>
<dbReference type="Pfam" id="PF00542">
    <property type="entry name" value="Ribosomal_L12"/>
    <property type="match status" value="1"/>
</dbReference>
<dbReference type="InterPro" id="IPR014719">
    <property type="entry name" value="Ribosomal_bL12_C/ClpS-like"/>
</dbReference>
<dbReference type="GO" id="GO:0006412">
    <property type="term" value="P:translation"/>
    <property type="evidence" value="ECO:0007669"/>
    <property type="project" value="InterPro"/>
</dbReference>
<sequence>MTTNQFRVKLTGYAAGNKGQYYVETDFAKLFKISHDKAKTIFKSIPYTIKENLTATEADQYKAAIEQIGATCVVENMKHNLDGLSIIDD</sequence>
<dbReference type="EMBL" id="JACCKB010000079">
    <property type="protein sequence ID" value="NYZ69386.1"/>
    <property type="molecule type" value="Genomic_DNA"/>
</dbReference>
<evidence type="ECO:0000313" key="3">
    <source>
        <dbReference type="Proteomes" id="UP000569732"/>
    </source>
</evidence>
<dbReference type="GO" id="GO:0003735">
    <property type="term" value="F:structural constituent of ribosome"/>
    <property type="evidence" value="ECO:0007669"/>
    <property type="project" value="InterPro"/>
</dbReference>
<name>A0A853INH0_9GAMM</name>
<evidence type="ECO:0000313" key="2">
    <source>
        <dbReference type="EMBL" id="NYZ69386.1"/>
    </source>
</evidence>
<proteinExistence type="predicted"/>
<comment type="caution">
    <text evidence="2">The sequence shown here is derived from an EMBL/GenBank/DDBJ whole genome shotgun (WGS) entry which is preliminary data.</text>
</comment>
<keyword evidence="2" id="KW-0689">Ribosomal protein</keyword>
<dbReference type="InterPro" id="IPR013823">
    <property type="entry name" value="Ribosomal_bL12_C"/>
</dbReference>
<accession>A0A853INH0</accession>
<protein>
    <submittedName>
        <fullName evidence="2">Ribosomal protein L7/L12</fullName>
    </submittedName>
</protein>
<keyword evidence="3" id="KW-1185">Reference proteome</keyword>
<feature type="domain" description="Large ribosomal subunit protein bL12 C-terminal" evidence="1">
    <location>
        <begin position="37"/>
        <end position="74"/>
    </location>
</feature>
<dbReference type="AlphaFoldDB" id="A0A853INH0"/>
<dbReference type="Gene3D" id="3.30.1390.10">
    <property type="match status" value="1"/>
</dbReference>
<keyword evidence="2" id="KW-0687">Ribonucleoprotein</keyword>
<reference evidence="2 3" key="1">
    <citation type="submission" date="2020-07" db="EMBL/GenBank/DDBJ databases">
        <title>Endozoicomonas sp. nov., isolated from sediment.</title>
        <authorList>
            <person name="Gu T."/>
        </authorList>
    </citation>
    <scope>NUCLEOTIDE SEQUENCE [LARGE SCALE GENOMIC DNA]</scope>
    <source>
        <strain evidence="2 3">SM1973</strain>
    </source>
</reference>
<dbReference type="Proteomes" id="UP000569732">
    <property type="component" value="Unassembled WGS sequence"/>
</dbReference>
<gene>
    <name evidence="2" type="ORF">H0A36_25540</name>
</gene>